<evidence type="ECO:0000313" key="1">
    <source>
        <dbReference type="EMBL" id="RCX05506.1"/>
    </source>
</evidence>
<dbReference type="Proteomes" id="UP000253517">
    <property type="component" value="Unassembled WGS sequence"/>
</dbReference>
<proteinExistence type="predicted"/>
<evidence type="ECO:0000313" key="2">
    <source>
        <dbReference type="Proteomes" id="UP000253517"/>
    </source>
</evidence>
<dbReference type="RefSeq" id="WP_125039346.1">
    <property type="nucleotide sequence ID" value="NZ_BHZF01000001.1"/>
</dbReference>
<keyword evidence="2" id="KW-1185">Reference proteome</keyword>
<protein>
    <submittedName>
        <fullName evidence="1">Uncharacterized protein</fullName>
    </submittedName>
</protein>
<sequence>MLFNICIFRAVIGKFLPITALFFSFSCGNKPMSCFNDKCLYLPESHSIYDAFFVEKYKDTTYYEIQMFTKKSKFLFQNKLKYIIERTPNTTFPEKFLSESTTGFIETKERIWLHPPRTAQFKFITQLAPYPEVLLPINIGDSITGNINMLGNWGDWSGKSSEFYLYVEKDSSLVLNGKLDNIYILKGCGTIQSDTSCVKYLFSFTYGFIYADYKNNKGQQFLMKRSKLNI</sequence>
<accession>A0A369AB33</accession>
<dbReference type="AlphaFoldDB" id="A0A369AB33"/>
<organism evidence="1 2">
    <name type="scientific">Schleiferia thermophila</name>
    <dbReference type="NCBI Taxonomy" id="884107"/>
    <lineage>
        <taxon>Bacteria</taxon>
        <taxon>Pseudomonadati</taxon>
        <taxon>Bacteroidota</taxon>
        <taxon>Flavobacteriia</taxon>
        <taxon>Flavobacteriales</taxon>
        <taxon>Schleiferiaceae</taxon>
        <taxon>Schleiferia</taxon>
    </lineage>
</organism>
<gene>
    <name evidence="1" type="ORF">DES35_101793</name>
</gene>
<dbReference type="EMBL" id="QPJS01000001">
    <property type="protein sequence ID" value="RCX05506.1"/>
    <property type="molecule type" value="Genomic_DNA"/>
</dbReference>
<name>A0A369AB33_9FLAO</name>
<reference evidence="1 2" key="1">
    <citation type="submission" date="2018-07" db="EMBL/GenBank/DDBJ databases">
        <title>Genomic Encyclopedia of Type Strains, Phase IV (KMG-IV): sequencing the most valuable type-strain genomes for metagenomic binning, comparative biology and taxonomic classification.</title>
        <authorList>
            <person name="Goeker M."/>
        </authorList>
    </citation>
    <scope>NUCLEOTIDE SEQUENCE [LARGE SCALE GENOMIC DNA]</scope>
    <source>
        <strain evidence="1 2">DSM 21410</strain>
    </source>
</reference>
<comment type="caution">
    <text evidence="1">The sequence shown here is derived from an EMBL/GenBank/DDBJ whole genome shotgun (WGS) entry which is preliminary data.</text>
</comment>